<keyword evidence="2" id="KW-0813">Transport</keyword>
<dbReference type="GO" id="GO:0022857">
    <property type="term" value="F:transmembrane transporter activity"/>
    <property type="evidence" value="ECO:0007669"/>
    <property type="project" value="InterPro"/>
</dbReference>
<feature type="transmembrane region" description="Helical" evidence="7">
    <location>
        <begin position="75"/>
        <end position="93"/>
    </location>
</feature>
<dbReference type="Proteomes" id="UP000487268">
    <property type="component" value="Unassembled WGS sequence"/>
</dbReference>
<evidence type="ECO:0000256" key="3">
    <source>
        <dbReference type="ARBA" id="ARBA00022475"/>
    </source>
</evidence>
<dbReference type="AlphaFoldDB" id="A0A7K0C6G0"/>
<organism evidence="9 10">
    <name type="scientific">Actinomadura macrotermitis</name>
    <dbReference type="NCBI Taxonomy" id="2585200"/>
    <lineage>
        <taxon>Bacteria</taxon>
        <taxon>Bacillati</taxon>
        <taxon>Actinomycetota</taxon>
        <taxon>Actinomycetes</taxon>
        <taxon>Streptosporangiales</taxon>
        <taxon>Thermomonosporaceae</taxon>
        <taxon>Actinomadura</taxon>
    </lineage>
</organism>
<dbReference type="PANTHER" id="PTHR23517:SF2">
    <property type="entry name" value="MULTIDRUG RESISTANCE PROTEIN MDTH"/>
    <property type="match status" value="1"/>
</dbReference>
<sequence length="409" mass="40872">MNRDSGRIVRRLLLGSGINGVGGGVWFTVWALYLTRDLGMPPGRVGLALMAAGTAGLVLALPTGALADRHGARRVLMLLHLVRAAAALAYLLVDGLAGLIAVAAVFNGAQVVGTGVNGALVAGLFEGAGRIGVLARIRAVVHGGNTLGAAGGALVLTVDEHWAYVAAIVFNAATFLAAAALLRGVPEAATTGRTARWAGLRGAAIRDLPYIAVMAPVAGLSLCWAMLSTGVPLWVSEHTAARPAVAAGAVVVSSLLIAALQTPVSVRVRDTARAARAAALAGVLLAVGCLLLTGASGTTAAVAVVVVALAVLAHVAGELLFVAGQWQLSLALMREDRRGEYQGLNAALTGVVQTFAPALVAALVGGLAGVGWVLLAAVFLACGAPVVPLARRAARSRPAAAGAPPAPVG</sequence>
<dbReference type="InterPro" id="IPR050171">
    <property type="entry name" value="MFS_Transporters"/>
</dbReference>
<feature type="transmembrane region" description="Helical" evidence="7">
    <location>
        <begin position="162"/>
        <end position="186"/>
    </location>
</feature>
<evidence type="ECO:0000259" key="8">
    <source>
        <dbReference type="PROSITE" id="PS50850"/>
    </source>
</evidence>
<dbReference type="Gene3D" id="1.20.1250.20">
    <property type="entry name" value="MFS general substrate transporter like domains"/>
    <property type="match status" value="1"/>
</dbReference>
<keyword evidence="4 7" id="KW-0812">Transmembrane</keyword>
<feature type="transmembrane region" description="Helical" evidence="7">
    <location>
        <begin position="207"/>
        <end position="227"/>
    </location>
</feature>
<dbReference type="InterPro" id="IPR011701">
    <property type="entry name" value="MFS"/>
</dbReference>
<evidence type="ECO:0000313" key="10">
    <source>
        <dbReference type="Proteomes" id="UP000487268"/>
    </source>
</evidence>
<evidence type="ECO:0000256" key="5">
    <source>
        <dbReference type="ARBA" id="ARBA00022989"/>
    </source>
</evidence>
<dbReference type="OrthoDB" id="6803299at2"/>
<feature type="transmembrane region" description="Helical" evidence="7">
    <location>
        <begin position="300"/>
        <end position="323"/>
    </location>
</feature>
<keyword evidence="5 7" id="KW-1133">Transmembrane helix</keyword>
<evidence type="ECO:0000256" key="7">
    <source>
        <dbReference type="SAM" id="Phobius"/>
    </source>
</evidence>
<evidence type="ECO:0000256" key="2">
    <source>
        <dbReference type="ARBA" id="ARBA00022448"/>
    </source>
</evidence>
<dbReference type="PROSITE" id="PS50850">
    <property type="entry name" value="MFS"/>
    <property type="match status" value="1"/>
</dbReference>
<dbReference type="InterPro" id="IPR020846">
    <property type="entry name" value="MFS_dom"/>
</dbReference>
<feature type="domain" description="Major facilitator superfamily (MFS) profile" evidence="8">
    <location>
        <begin position="8"/>
        <end position="395"/>
    </location>
</feature>
<keyword evidence="10" id="KW-1185">Reference proteome</keyword>
<feature type="transmembrane region" description="Helical" evidence="7">
    <location>
        <begin position="137"/>
        <end position="156"/>
    </location>
</feature>
<accession>A0A7K0C6G0</accession>
<dbReference type="Pfam" id="PF07690">
    <property type="entry name" value="MFS_1"/>
    <property type="match status" value="1"/>
</dbReference>
<protein>
    <recommendedName>
        <fullName evidence="8">Major facilitator superfamily (MFS) profile domain-containing protein</fullName>
    </recommendedName>
</protein>
<feature type="transmembrane region" description="Helical" evidence="7">
    <location>
        <begin position="274"/>
        <end position="294"/>
    </location>
</feature>
<evidence type="ECO:0000256" key="4">
    <source>
        <dbReference type="ARBA" id="ARBA00022692"/>
    </source>
</evidence>
<dbReference type="InterPro" id="IPR036259">
    <property type="entry name" value="MFS_trans_sf"/>
</dbReference>
<dbReference type="PANTHER" id="PTHR23517">
    <property type="entry name" value="RESISTANCE PROTEIN MDTM, PUTATIVE-RELATED-RELATED"/>
    <property type="match status" value="1"/>
</dbReference>
<dbReference type="SUPFAM" id="SSF103473">
    <property type="entry name" value="MFS general substrate transporter"/>
    <property type="match status" value="1"/>
</dbReference>
<evidence type="ECO:0000256" key="6">
    <source>
        <dbReference type="ARBA" id="ARBA00023136"/>
    </source>
</evidence>
<reference evidence="9 10" key="1">
    <citation type="submission" date="2019-10" db="EMBL/GenBank/DDBJ databases">
        <title>Actinomadura rubteroloni sp. nov. and Actinomadura macrotermitis sp. nov., isolated from the gut of fungus growing-termite Macrotermes natalensis.</title>
        <authorList>
            <person name="Benndorf R."/>
            <person name="Martin K."/>
            <person name="Kuefner M."/>
            <person name="De Beer W."/>
            <person name="Kaster A.-K."/>
            <person name="Vollmers J."/>
            <person name="Poulsen M."/>
            <person name="Beemelmanns C."/>
        </authorList>
    </citation>
    <scope>NUCLEOTIDE SEQUENCE [LARGE SCALE GENOMIC DNA]</scope>
    <source>
        <strain evidence="9 10">RB68</strain>
    </source>
</reference>
<comment type="caution">
    <text evidence="9">The sequence shown here is derived from an EMBL/GenBank/DDBJ whole genome shotgun (WGS) entry which is preliminary data.</text>
</comment>
<evidence type="ECO:0000256" key="1">
    <source>
        <dbReference type="ARBA" id="ARBA00004651"/>
    </source>
</evidence>
<comment type="subcellular location">
    <subcellularLocation>
        <location evidence="1">Cell membrane</location>
        <topology evidence="1">Multi-pass membrane protein</topology>
    </subcellularLocation>
</comment>
<name>A0A7K0C6G0_9ACTN</name>
<dbReference type="GO" id="GO:0005886">
    <property type="term" value="C:plasma membrane"/>
    <property type="evidence" value="ECO:0007669"/>
    <property type="project" value="UniProtKB-SubCell"/>
</dbReference>
<feature type="transmembrane region" description="Helical" evidence="7">
    <location>
        <begin position="45"/>
        <end position="63"/>
    </location>
</feature>
<feature type="transmembrane region" description="Helical" evidence="7">
    <location>
        <begin position="99"/>
        <end position="125"/>
    </location>
</feature>
<dbReference type="EMBL" id="WEGH01000005">
    <property type="protein sequence ID" value="MQY09049.1"/>
    <property type="molecule type" value="Genomic_DNA"/>
</dbReference>
<feature type="transmembrane region" description="Helical" evidence="7">
    <location>
        <begin position="12"/>
        <end position="33"/>
    </location>
</feature>
<feature type="transmembrane region" description="Helical" evidence="7">
    <location>
        <begin position="370"/>
        <end position="390"/>
    </location>
</feature>
<feature type="transmembrane region" description="Helical" evidence="7">
    <location>
        <begin position="239"/>
        <end position="262"/>
    </location>
</feature>
<keyword evidence="6 7" id="KW-0472">Membrane</keyword>
<dbReference type="RefSeq" id="WP_153540417.1">
    <property type="nucleotide sequence ID" value="NZ_WEGH01000005.1"/>
</dbReference>
<gene>
    <name evidence="9" type="ORF">ACRB68_71610</name>
</gene>
<evidence type="ECO:0000313" key="9">
    <source>
        <dbReference type="EMBL" id="MQY09049.1"/>
    </source>
</evidence>
<feature type="transmembrane region" description="Helical" evidence="7">
    <location>
        <begin position="344"/>
        <end position="364"/>
    </location>
</feature>
<keyword evidence="3" id="KW-1003">Cell membrane</keyword>
<proteinExistence type="predicted"/>